<dbReference type="SMART" id="SM00387">
    <property type="entry name" value="HATPase_c"/>
    <property type="match status" value="1"/>
</dbReference>
<dbReference type="RefSeq" id="WP_305975691.1">
    <property type="nucleotide sequence ID" value="NZ_JAPJDZ010000023.1"/>
</dbReference>
<keyword evidence="4" id="KW-0472">Membrane</keyword>
<dbReference type="CDD" id="cd16922">
    <property type="entry name" value="HATPase_EvgS-ArcB-TorS-like"/>
    <property type="match status" value="1"/>
</dbReference>
<dbReference type="InterPro" id="IPR005467">
    <property type="entry name" value="His_kinase_dom"/>
</dbReference>
<dbReference type="InterPro" id="IPR011123">
    <property type="entry name" value="Y_Y_Y"/>
</dbReference>
<keyword evidence="6" id="KW-0067">ATP-binding</keyword>
<keyword evidence="4" id="KW-1133">Transmembrane helix</keyword>
<evidence type="ECO:0000256" key="2">
    <source>
        <dbReference type="ARBA" id="ARBA00012438"/>
    </source>
</evidence>
<dbReference type="EC" id="2.7.13.3" evidence="2"/>
<proteinExistence type="predicted"/>
<dbReference type="SUPFAM" id="SSF55874">
    <property type="entry name" value="ATPase domain of HSP90 chaperone/DNA topoisomerase II/histidine kinase"/>
    <property type="match status" value="1"/>
</dbReference>
<dbReference type="PANTHER" id="PTHR43547:SF2">
    <property type="entry name" value="HYBRID SIGNAL TRANSDUCTION HISTIDINE KINASE C"/>
    <property type="match status" value="1"/>
</dbReference>
<dbReference type="Pfam" id="PF07494">
    <property type="entry name" value="Reg_prop"/>
    <property type="match status" value="3"/>
</dbReference>
<keyword evidence="3" id="KW-0597">Phosphoprotein</keyword>
<organism evidence="6 7">
    <name type="scientific">Rheinheimera baltica</name>
    <dbReference type="NCBI Taxonomy" id="67576"/>
    <lineage>
        <taxon>Bacteria</taxon>
        <taxon>Pseudomonadati</taxon>
        <taxon>Pseudomonadota</taxon>
        <taxon>Gammaproteobacteria</taxon>
        <taxon>Chromatiales</taxon>
        <taxon>Chromatiaceae</taxon>
        <taxon>Rheinheimera</taxon>
    </lineage>
</organism>
<dbReference type="PANTHER" id="PTHR43547">
    <property type="entry name" value="TWO-COMPONENT HISTIDINE KINASE"/>
    <property type="match status" value="1"/>
</dbReference>
<dbReference type="InterPro" id="IPR011110">
    <property type="entry name" value="Reg_prop"/>
</dbReference>
<dbReference type="Pfam" id="PF00512">
    <property type="entry name" value="HisKA"/>
    <property type="match status" value="1"/>
</dbReference>
<evidence type="ECO:0000256" key="3">
    <source>
        <dbReference type="ARBA" id="ARBA00022553"/>
    </source>
</evidence>
<name>A0ABT9HZ23_9GAMM</name>
<dbReference type="InterPro" id="IPR003594">
    <property type="entry name" value="HATPase_dom"/>
</dbReference>
<dbReference type="Pfam" id="PF02518">
    <property type="entry name" value="HATPase_c"/>
    <property type="match status" value="1"/>
</dbReference>
<keyword evidence="7" id="KW-1185">Reference proteome</keyword>
<dbReference type="GO" id="GO:0005524">
    <property type="term" value="F:ATP binding"/>
    <property type="evidence" value="ECO:0007669"/>
    <property type="project" value="UniProtKB-KW"/>
</dbReference>
<evidence type="ECO:0000313" key="7">
    <source>
        <dbReference type="Proteomes" id="UP001231109"/>
    </source>
</evidence>
<gene>
    <name evidence="6" type="ORF">ORJ04_10420</name>
</gene>
<protein>
    <recommendedName>
        <fullName evidence="2">histidine kinase</fullName>
        <ecNumber evidence="2">2.7.13.3</ecNumber>
    </recommendedName>
</protein>
<dbReference type="InterPro" id="IPR015943">
    <property type="entry name" value="WD40/YVTN_repeat-like_dom_sf"/>
</dbReference>
<dbReference type="Gene3D" id="1.10.287.130">
    <property type="match status" value="1"/>
</dbReference>
<feature type="transmembrane region" description="Helical" evidence="4">
    <location>
        <begin position="770"/>
        <end position="789"/>
    </location>
</feature>
<accession>A0ABT9HZ23</accession>
<comment type="catalytic activity">
    <reaction evidence="1">
        <text>ATP + protein L-histidine = ADP + protein N-phospho-L-histidine.</text>
        <dbReference type="EC" id="2.7.13.3"/>
    </reaction>
</comment>
<feature type="domain" description="Histidine kinase" evidence="5">
    <location>
        <begin position="867"/>
        <end position="1087"/>
    </location>
</feature>
<evidence type="ECO:0000259" key="5">
    <source>
        <dbReference type="PROSITE" id="PS50109"/>
    </source>
</evidence>
<dbReference type="CDD" id="cd00082">
    <property type="entry name" value="HisKA"/>
    <property type="match status" value="1"/>
</dbReference>
<dbReference type="InterPro" id="IPR003661">
    <property type="entry name" value="HisK_dim/P_dom"/>
</dbReference>
<dbReference type="InterPro" id="IPR036097">
    <property type="entry name" value="HisK_dim/P_sf"/>
</dbReference>
<dbReference type="EMBL" id="JAPJDZ010000023">
    <property type="protein sequence ID" value="MDP5136363.1"/>
    <property type="molecule type" value="Genomic_DNA"/>
</dbReference>
<dbReference type="InterPro" id="IPR013783">
    <property type="entry name" value="Ig-like_fold"/>
</dbReference>
<dbReference type="InterPro" id="IPR004358">
    <property type="entry name" value="Sig_transdc_His_kin-like_C"/>
</dbReference>
<evidence type="ECO:0000256" key="4">
    <source>
        <dbReference type="SAM" id="Phobius"/>
    </source>
</evidence>
<reference evidence="6 7" key="1">
    <citation type="submission" date="2022-11" db="EMBL/GenBank/DDBJ databases">
        <title>Viruses from the air-sea interface of a natural surface slick.</title>
        <authorList>
            <person name="Rahlff J."/>
            <person name="Holmfeldt K."/>
        </authorList>
    </citation>
    <scope>NUCLEOTIDE SEQUENCE [LARGE SCALE GENOMIC DNA]</scope>
    <source>
        <strain evidence="6 7">SMS4</strain>
    </source>
</reference>
<dbReference type="Gene3D" id="3.30.565.10">
    <property type="entry name" value="Histidine kinase-like ATPase, C-terminal domain"/>
    <property type="match status" value="1"/>
</dbReference>
<dbReference type="Gene3D" id="2.130.10.10">
    <property type="entry name" value="YVTN repeat-like/Quinoprotein amine dehydrogenase"/>
    <property type="match status" value="3"/>
</dbReference>
<dbReference type="InterPro" id="IPR036890">
    <property type="entry name" value="HATPase_C_sf"/>
</dbReference>
<dbReference type="Gene3D" id="2.60.40.10">
    <property type="entry name" value="Immunoglobulins"/>
    <property type="match status" value="1"/>
</dbReference>
<sequence>MLYQIIKIVFFVTLSALLILTPHSKAWAERFSRLGVDDGLPNATIYSVQQDKTGYLWLGSTNSGLLRYDGYRFVEFPLLTNEELVNHQTPDVGVVLIDDDDAIWAGTWGMGLSRLDAKTSKLSRFTEAKGLAGNQIQALLKDNSGRVWVGTTAGLSRIETDDSISHIGRDPLYPVLADQRIWSLTKTTDGAIWIGTSAGLHRWHDDVGLSHVIELVPGADNLSRSNEIRVIKNINNQLWVGSRIGLFRYETEQQRFVALPLMAAGLSEPVLNVITGGDAQNTLLIGSYNGLFRINLDGETPLVTQSLSHVNIRSILTDRSGVLWLGSREGGLYRNIVSSNAFTDISSISASLAQQDGFSVTAILKHNGQMWLGGAETLYQITLDDGQFTQYNVDSRVNAVVAGALNQIYVATDNGLLLYHPDTGIKNLSEPFDLAGVANRNVRDLKIDDSGRLYLGMWGEGVIAWQPEQHAVQHWLTQLSETSVGNAVQQLFVGENNQLWVATRYSGVYQINLATGEMQQFSALPDSKIKLVHNNVQCVSEHAALLVICSREGLVLVNQISGEQQLITTEQGLPSNNVLGVLQQGKQLWVMTAKGLGYRPTSGQRFLHYTSHDGLVSSELNTNAMFAENDTLYFGAIAGLISVKPSLLTDNNAVPQPVLSSFVIDHHIVQLKPHGKPWPLIRLAPDSHTMSFEFSALDYQDPQRNQFQYKLAGINQDWVMAGTNNSAFYANLPVGTYPLWLKVSNNHGVFSAAEIVATLQVLPHWWQQRWVIYSAMLCVALILWLLHLYRLRHIRQINRLLQSAVDDKARAQVVLETRVTERTSALEESSITLSLRTKQLERSLEEQAKTNLELKRLDKLKDEFIATVSHELRTPLTAIRGAVGLIAQNVLTPDHPAYQSMLQTAQANSERLAHLINDLLDLQKFAAGNFTLDVAHIDLADLASQAVQAMLPYAKRYNVELTLKVNGDDTFIVNADALRLRQVIDNLTSNAIKFSPKQGTVVVRLSATEHNVKLEVEDCGSGIPEMFQQRIFEKFSQADSSDSRAKEGSGLGLAICKKIIENHYGNIGFHSVKDQGSIFWFTLQRIGNGPKP</sequence>
<dbReference type="Pfam" id="PF07495">
    <property type="entry name" value="Y_Y_Y"/>
    <property type="match status" value="1"/>
</dbReference>
<evidence type="ECO:0000256" key="1">
    <source>
        <dbReference type="ARBA" id="ARBA00000085"/>
    </source>
</evidence>
<dbReference type="SUPFAM" id="SSF63829">
    <property type="entry name" value="Calcium-dependent phosphotriesterase"/>
    <property type="match status" value="2"/>
</dbReference>
<keyword evidence="4" id="KW-0812">Transmembrane</keyword>
<dbReference type="SUPFAM" id="SSF47384">
    <property type="entry name" value="Homodimeric domain of signal transducing histidine kinase"/>
    <property type="match status" value="1"/>
</dbReference>
<dbReference type="SMART" id="SM00388">
    <property type="entry name" value="HisKA"/>
    <property type="match status" value="1"/>
</dbReference>
<comment type="caution">
    <text evidence="6">The sequence shown here is derived from an EMBL/GenBank/DDBJ whole genome shotgun (WGS) entry which is preliminary data.</text>
</comment>
<evidence type="ECO:0000313" key="6">
    <source>
        <dbReference type="EMBL" id="MDP5136363.1"/>
    </source>
</evidence>
<keyword evidence="6" id="KW-0547">Nucleotide-binding</keyword>
<dbReference type="PRINTS" id="PR00344">
    <property type="entry name" value="BCTRLSENSOR"/>
</dbReference>
<dbReference type="Proteomes" id="UP001231109">
    <property type="component" value="Unassembled WGS sequence"/>
</dbReference>
<dbReference type="PROSITE" id="PS50109">
    <property type="entry name" value="HIS_KIN"/>
    <property type="match status" value="1"/>
</dbReference>